<dbReference type="PANTHER" id="PTHR28004">
    <property type="entry name" value="ZGC:162816-RELATED"/>
    <property type="match status" value="1"/>
</dbReference>
<dbReference type="GO" id="GO:0008721">
    <property type="term" value="F:D-serine ammonia-lyase activity"/>
    <property type="evidence" value="ECO:0007669"/>
    <property type="project" value="TreeGrafter"/>
</dbReference>
<dbReference type="GO" id="GO:0036088">
    <property type="term" value="P:D-serine catabolic process"/>
    <property type="evidence" value="ECO:0007669"/>
    <property type="project" value="TreeGrafter"/>
</dbReference>
<dbReference type="PANTHER" id="PTHR28004:SF2">
    <property type="entry name" value="D-SERINE DEHYDRATASE"/>
    <property type="match status" value="1"/>
</dbReference>
<organism evidence="4 5">
    <name type="scientific">Fusibacillus kribbianus</name>
    <dbReference type="NCBI Taxonomy" id="3044208"/>
    <lineage>
        <taxon>Bacteria</taxon>
        <taxon>Bacillati</taxon>
        <taxon>Bacillota</taxon>
        <taxon>Clostridia</taxon>
        <taxon>Lachnospirales</taxon>
        <taxon>Lachnospiraceae</taxon>
        <taxon>Fusibacillus</taxon>
    </lineage>
</organism>
<dbReference type="SMART" id="SM01119">
    <property type="entry name" value="D-ser_dehydrat"/>
    <property type="match status" value="1"/>
</dbReference>
<keyword evidence="4" id="KW-0413">Isomerase</keyword>
<dbReference type="Proteomes" id="UP001300383">
    <property type="component" value="Unassembled WGS sequence"/>
</dbReference>
<keyword evidence="2" id="KW-0456">Lyase</keyword>
<reference evidence="4 5" key="1">
    <citation type="submission" date="2023-05" db="EMBL/GenBank/DDBJ databases">
        <title>[ruminococcus] sp. nov., isolated from a pig farm feces dump.</title>
        <authorList>
            <person name="Chang Y.-H."/>
        </authorList>
    </citation>
    <scope>NUCLEOTIDE SEQUENCE [LARGE SCALE GENOMIC DNA]</scope>
    <source>
        <strain evidence="4 5">YH-rum2234</strain>
    </source>
</reference>
<keyword evidence="5" id="KW-1185">Reference proteome</keyword>
<evidence type="ECO:0000256" key="2">
    <source>
        <dbReference type="ARBA" id="ARBA00023239"/>
    </source>
</evidence>
<proteinExistence type="inferred from homology"/>
<dbReference type="InterPro" id="IPR042208">
    <property type="entry name" value="D-ser_dehydrat-like_sf"/>
</dbReference>
<dbReference type="Pfam" id="PF14031">
    <property type="entry name" value="D-ser_dehydrat"/>
    <property type="match status" value="1"/>
</dbReference>
<sequence length="368" mass="40728">MNFKDLDTPALLIDREIMLDNIRFVQDFADRHHVALRPHTKTHKIPELAKLQMAHGACGIAVAKVGEAEVMAAHGLTDIFIANEIVGRRKWERIRELAKTVRISFGIDTPCQVEGIEEVFADAEKPAEVLIEIEVGENRSGIVEEADFETLLNTIRRCPHVHLKGLFSHDGNTYSAKDVSACRELSIGAQKRTLRFAHLAEESGMPCEVISYGATPTIMNDVPVLDGITELRLGTYILMDAGQGHAIGTLDRCAATVLTTVISRPTEERVILDVGAKGLTMQTRTEGICTTPGKGTLLDYPDVHIDRMFDEHAIILNRDFREQISVGDKIRVIPVHICPVCNLYDTAYLISGQEVVEELSIACRGKLQ</sequence>
<evidence type="ECO:0000313" key="5">
    <source>
        <dbReference type="Proteomes" id="UP001300383"/>
    </source>
</evidence>
<accession>A0AAP4BAC2</accession>
<name>A0AAP4BAC2_9FIRM</name>
<comment type="similarity">
    <text evidence="1">Belongs to the DSD1 family.</text>
</comment>
<dbReference type="Pfam" id="PF01168">
    <property type="entry name" value="Ala_racemase_N"/>
    <property type="match status" value="1"/>
</dbReference>
<dbReference type="GO" id="GO:0008784">
    <property type="term" value="F:alanine racemase activity"/>
    <property type="evidence" value="ECO:0007669"/>
    <property type="project" value="UniProtKB-EC"/>
</dbReference>
<dbReference type="SUPFAM" id="SSF51419">
    <property type="entry name" value="PLP-binding barrel"/>
    <property type="match status" value="1"/>
</dbReference>
<protein>
    <submittedName>
        <fullName evidence="4">Alanine racemase</fullName>
        <ecNumber evidence="4">5.1.1.1</ecNumber>
    </submittedName>
</protein>
<dbReference type="Gene3D" id="3.20.20.10">
    <property type="entry name" value="Alanine racemase"/>
    <property type="match status" value="1"/>
</dbReference>
<dbReference type="InterPro" id="IPR051466">
    <property type="entry name" value="D-amino_acid_metab_enzyme"/>
</dbReference>
<dbReference type="RefSeq" id="WP_283230853.1">
    <property type="nucleotide sequence ID" value="NZ_JASGBQ010000012.1"/>
</dbReference>
<feature type="domain" description="D-serine dehydratase-like" evidence="3">
    <location>
        <begin position="254"/>
        <end position="351"/>
    </location>
</feature>
<gene>
    <name evidence="4" type="ORF">QJ036_07955</name>
</gene>
<dbReference type="AlphaFoldDB" id="A0AAP4BAC2"/>
<evidence type="ECO:0000256" key="1">
    <source>
        <dbReference type="ARBA" id="ARBA00005323"/>
    </source>
</evidence>
<evidence type="ECO:0000313" key="4">
    <source>
        <dbReference type="EMBL" id="MDI9242405.1"/>
    </source>
</evidence>
<dbReference type="EC" id="5.1.1.1" evidence="4"/>
<dbReference type="InterPro" id="IPR029066">
    <property type="entry name" value="PLP-binding_barrel"/>
</dbReference>
<dbReference type="Gene3D" id="2.40.37.20">
    <property type="entry name" value="D-serine dehydratase-like domain"/>
    <property type="match status" value="1"/>
</dbReference>
<dbReference type="InterPro" id="IPR001608">
    <property type="entry name" value="Ala_racemase_N"/>
</dbReference>
<evidence type="ECO:0000259" key="3">
    <source>
        <dbReference type="SMART" id="SM01119"/>
    </source>
</evidence>
<dbReference type="EMBL" id="JASGBQ010000012">
    <property type="protein sequence ID" value="MDI9242405.1"/>
    <property type="molecule type" value="Genomic_DNA"/>
</dbReference>
<dbReference type="InterPro" id="IPR026956">
    <property type="entry name" value="D-ser_dehydrat-like_dom"/>
</dbReference>
<comment type="caution">
    <text evidence="4">The sequence shown here is derived from an EMBL/GenBank/DDBJ whole genome shotgun (WGS) entry which is preliminary data.</text>
</comment>